<reference evidence="1" key="1">
    <citation type="submission" date="2021-03" db="EMBL/GenBank/DDBJ databases">
        <authorList>
            <consortium name="DOE Joint Genome Institute"/>
            <person name="Ahrendt S."/>
            <person name="Looney B.P."/>
            <person name="Miyauchi S."/>
            <person name="Morin E."/>
            <person name="Drula E."/>
            <person name="Courty P.E."/>
            <person name="Chicoki N."/>
            <person name="Fauchery L."/>
            <person name="Kohler A."/>
            <person name="Kuo A."/>
            <person name="Labutti K."/>
            <person name="Pangilinan J."/>
            <person name="Lipzen A."/>
            <person name="Riley R."/>
            <person name="Andreopoulos W."/>
            <person name="He G."/>
            <person name="Johnson J."/>
            <person name="Barry K.W."/>
            <person name="Grigoriev I.V."/>
            <person name="Nagy L."/>
            <person name="Hibbett D."/>
            <person name="Henrissat B."/>
            <person name="Matheny P.B."/>
            <person name="Labbe J."/>
            <person name="Martin F."/>
        </authorList>
    </citation>
    <scope>NUCLEOTIDE SEQUENCE</scope>
    <source>
        <strain evidence="1">HHB10654</strain>
    </source>
</reference>
<comment type="caution">
    <text evidence="1">The sequence shown here is derived from an EMBL/GenBank/DDBJ whole genome shotgun (WGS) entry which is preliminary data.</text>
</comment>
<organism evidence="1 2">
    <name type="scientific">Artomyces pyxidatus</name>
    <dbReference type="NCBI Taxonomy" id="48021"/>
    <lineage>
        <taxon>Eukaryota</taxon>
        <taxon>Fungi</taxon>
        <taxon>Dikarya</taxon>
        <taxon>Basidiomycota</taxon>
        <taxon>Agaricomycotina</taxon>
        <taxon>Agaricomycetes</taxon>
        <taxon>Russulales</taxon>
        <taxon>Auriscalpiaceae</taxon>
        <taxon>Artomyces</taxon>
    </lineage>
</organism>
<proteinExistence type="predicted"/>
<evidence type="ECO:0000313" key="1">
    <source>
        <dbReference type="EMBL" id="KAI0058960.1"/>
    </source>
</evidence>
<evidence type="ECO:0000313" key="2">
    <source>
        <dbReference type="Proteomes" id="UP000814140"/>
    </source>
</evidence>
<dbReference type="EMBL" id="MU277230">
    <property type="protein sequence ID" value="KAI0058960.1"/>
    <property type="molecule type" value="Genomic_DNA"/>
</dbReference>
<name>A0ACB8SS84_9AGAM</name>
<keyword evidence="2" id="KW-1185">Reference proteome</keyword>
<reference evidence="1" key="2">
    <citation type="journal article" date="2022" name="New Phytol.">
        <title>Evolutionary transition to the ectomycorrhizal habit in the genomes of a hyperdiverse lineage of mushroom-forming fungi.</title>
        <authorList>
            <person name="Looney B."/>
            <person name="Miyauchi S."/>
            <person name="Morin E."/>
            <person name="Drula E."/>
            <person name="Courty P.E."/>
            <person name="Kohler A."/>
            <person name="Kuo A."/>
            <person name="LaButti K."/>
            <person name="Pangilinan J."/>
            <person name="Lipzen A."/>
            <person name="Riley R."/>
            <person name="Andreopoulos W."/>
            <person name="He G."/>
            <person name="Johnson J."/>
            <person name="Nolan M."/>
            <person name="Tritt A."/>
            <person name="Barry K.W."/>
            <person name="Grigoriev I.V."/>
            <person name="Nagy L.G."/>
            <person name="Hibbett D."/>
            <person name="Henrissat B."/>
            <person name="Matheny P.B."/>
            <person name="Labbe J."/>
            <person name="Martin F.M."/>
        </authorList>
    </citation>
    <scope>NUCLEOTIDE SEQUENCE</scope>
    <source>
        <strain evidence="1">HHB10654</strain>
    </source>
</reference>
<accession>A0ACB8SS84</accession>
<gene>
    <name evidence="1" type="ORF">BV25DRAFT_1175064</name>
</gene>
<dbReference type="Proteomes" id="UP000814140">
    <property type="component" value="Unassembled WGS sequence"/>
</dbReference>
<protein>
    <submittedName>
        <fullName evidence="1">Uncharacterized protein</fullName>
    </submittedName>
</protein>
<sequence>MQADTAVIGNLGIKWKAGVKNELKKLARARLVHFPGESQIDIPGYTADIFLRVDSDAKVARSNNNEFARMKAITAQLEKDFKAKEEEICESDKRHRAEARQARTEKGLPITPSLGPGSFDDAGTESHHVDHPMAGPSNEASADADTDMPPPGEGVATLRREKISVQPTEWELVNDELDAVKLQNADLRAQLARVEADLFAKEAQLSESKAKEQALRDRMLVEAEYQEDLLRDLEHATEEVRRIGKERDDIQRKFDTIKQTMRSALEAAD</sequence>